<comment type="caution">
    <text evidence="1">The sequence shown here is derived from an EMBL/GenBank/DDBJ whole genome shotgun (WGS) entry which is preliminary data.</text>
</comment>
<accession>A0ACA9SH86</accession>
<dbReference type="Proteomes" id="UP000789920">
    <property type="component" value="Unassembled WGS sequence"/>
</dbReference>
<protein>
    <submittedName>
        <fullName evidence="1">35386_t:CDS:1</fullName>
    </submittedName>
</protein>
<proteinExistence type="predicted"/>
<name>A0ACA9SH86_9GLOM</name>
<feature type="non-terminal residue" evidence="1">
    <location>
        <position position="1"/>
    </location>
</feature>
<dbReference type="EMBL" id="CAJVQC010123544">
    <property type="protein sequence ID" value="CAG8839422.1"/>
    <property type="molecule type" value="Genomic_DNA"/>
</dbReference>
<gene>
    <name evidence="1" type="ORF">RPERSI_LOCUS31038</name>
</gene>
<organism evidence="1 2">
    <name type="scientific">Racocetra persica</name>
    <dbReference type="NCBI Taxonomy" id="160502"/>
    <lineage>
        <taxon>Eukaryota</taxon>
        <taxon>Fungi</taxon>
        <taxon>Fungi incertae sedis</taxon>
        <taxon>Mucoromycota</taxon>
        <taxon>Glomeromycotina</taxon>
        <taxon>Glomeromycetes</taxon>
        <taxon>Diversisporales</taxon>
        <taxon>Gigasporaceae</taxon>
        <taxon>Racocetra</taxon>
    </lineage>
</organism>
<evidence type="ECO:0000313" key="2">
    <source>
        <dbReference type="Proteomes" id="UP000789920"/>
    </source>
</evidence>
<keyword evidence="2" id="KW-1185">Reference proteome</keyword>
<sequence>SELKEEELNDSLYKLEIGEMILDSKYYQADLSEITTTEEMAEEQTDNTEEEEEGNNE</sequence>
<evidence type="ECO:0000313" key="1">
    <source>
        <dbReference type="EMBL" id="CAG8839422.1"/>
    </source>
</evidence>
<reference evidence="1" key="1">
    <citation type="submission" date="2021-06" db="EMBL/GenBank/DDBJ databases">
        <authorList>
            <person name="Kallberg Y."/>
            <person name="Tangrot J."/>
            <person name="Rosling A."/>
        </authorList>
    </citation>
    <scope>NUCLEOTIDE SEQUENCE</scope>
    <source>
        <strain evidence="1">MA461A</strain>
    </source>
</reference>